<dbReference type="HOGENOM" id="CLU_602197_0_0_2"/>
<proteinExistence type="predicted"/>
<reference evidence="1 2" key="1">
    <citation type="journal article" date="2015" name="Int. J. Syst. Evol. Microbiol.">
        <title>Thermococcus eurythermalis sp. nov., a conditional piezophilic hyperthermophilic archaeon with a wide temperature range isolated from an oil-immersed chimney in the Guaymas Basin.</title>
        <authorList>
            <person name="Zhao W."/>
            <person name="Zeng X."/>
            <person name="Xiao X."/>
        </authorList>
    </citation>
    <scope>NUCLEOTIDE SEQUENCE [LARGE SCALE GENOMIC DNA]</scope>
    <source>
        <strain evidence="1 2">A501</strain>
    </source>
</reference>
<dbReference type="EMBL" id="CP008887">
    <property type="protein sequence ID" value="AIU69333.1"/>
    <property type="molecule type" value="Genomic_DNA"/>
</dbReference>
<sequence>MATVWLLDENTTIEILGYNLYEFEGSGHYAVFYPLPNGSVKLLKTGKVELLPTLIKIPREEWLRVFSAENNNVLRTQPVPLVIFVNDKGLGFATLRGSKVVLKPLEVPNKPSVMTAKPCPKGYVPEGPRYCVPNDVTTNWVEVLESKTITEPISFIGIRVENNVLRKLEFETWLFFHRSTYAYWTVGLNVGPITVYTKKLGEHFDGKGIDIGYRTPGNIHPEDSVWSRYVNLYVKYQVVVFGVLAYDRYTEKFTKLPVMATYPLEIISEGRYTVEETSNGPKFVEGTKGLWSPFISSEPHYYRVPDSSQVQRIWLSSSGEQTIVYMRGHSSWRFTSESSLSVPIGPGIVKALQETDLISRYPNLAKVLNSISLTFGFHYYSGEQSGFLYSIKGTPERDCYALVYMMKVNTSDYRHVDVPMLLVTVTDGKSPGICDPRTGLCIDSADKS</sequence>
<protein>
    <submittedName>
        <fullName evidence="1">Uncharacterized protein</fullName>
    </submittedName>
</protein>
<keyword evidence="2" id="KW-1185">Reference proteome</keyword>
<dbReference type="KEGG" id="teu:TEU_02670"/>
<dbReference type="Proteomes" id="UP000029980">
    <property type="component" value="Chromosome"/>
</dbReference>
<evidence type="ECO:0000313" key="2">
    <source>
        <dbReference type="Proteomes" id="UP000029980"/>
    </source>
</evidence>
<name>A0A097QS84_9EURY</name>
<organism evidence="1 2">
    <name type="scientific">Thermococcus eurythermalis</name>
    <dbReference type="NCBI Taxonomy" id="1505907"/>
    <lineage>
        <taxon>Archaea</taxon>
        <taxon>Methanobacteriati</taxon>
        <taxon>Methanobacteriota</taxon>
        <taxon>Thermococci</taxon>
        <taxon>Thermococcales</taxon>
        <taxon>Thermococcaceae</taxon>
        <taxon>Thermococcus</taxon>
    </lineage>
</organism>
<dbReference type="AlphaFoldDB" id="A0A097QS84"/>
<gene>
    <name evidence="1" type="ORF">TEU_02670</name>
</gene>
<accession>A0A097QS84</accession>
<dbReference type="STRING" id="1505907.TEU_02670"/>
<evidence type="ECO:0000313" key="1">
    <source>
        <dbReference type="EMBL" id="AIU69333.1"/>
    </source>
</evidence>